<feature type="transmembrane region" description="Helical" evidence="1">
    <location>
        <begin position="24"/>
        <end position="43"/>
    </location>
</feature>
<proteinExistence type="predicted"/>
<evidence type="ECO:0000256" key="1">
    <source>
        <dbReference type="SAM" id="Phobius"/>
    </source>
</evidence>
<name>A0A2W5V7N8_9BACT</name>
<dbReference type="AlphaFoldDB" id="A0A2W5V7N8"/>
<keyword evidence="1" id="KW-0812">Transmembrane</keyword>
<comment type="caution">
    <text evidence="2">The sequence shown here is derived from an EMBL/GenBank/DDBJ whole genome shotgun (WGS) entry which is preliminary data.</text>
</comment>
<feature type="transmembrane region" description="Helical" evidence="1">
    <location>
        <begin position="73"/>
        <end position="91"/>
    </location>
</feature>
<feature type="transmembrane region" description="Helical" evidence="1">
    <location>
        <begin position="132"/>
        <end position="149"/>
    </location>
</feature>
<dbReference type="Proteomes" id="UP000249061">
    <property type="component" value="Unassembled WGS sequence"/>
</dbReference>
<evidence type="ECO:0000313" key="3">
    <source>
        <dbReference type="Proteomes" id="UP000249061"/>
    </source>
</evidence>
<feature type="transmembrane region" description="Helical" evidence="1">
    <location>
        <begin position="155"/>
        <end position="174"/>
    </location>
</feature>
<dbReference type="EMBL" id="QFQP01000013">
    <property type="protein sequence ID" value="PZR11834.1"/>
    <property type="molecule type" value="Genomic_DNA"/>
</dbReference>
<keyword evidence="1" id="KW-1133">Transmembrane helix</keyword>
<organism evidence="2 3">
    <name type="scientific">Archangium gephyra</name>
    <dbReference type="NCBI Taxonomy" id="48"/>
    <lineage>
        <taxon>Bacteria</taxon>
        <taxon>Pseudomonadati</taxon>
        <taxon>Myxococcota</taxon>
        <taxon>Myxococcia</taxon>
        <taxon>Myxococcales</taxon>
        <taxon>Cystobacterineae</taxon>
        <taxon>Archangiaceae</taxon>
        <taxon>Archangium</taxon>
    </lineage>
</organism>
<keyword evidence="1" id="KW-0472">Membrane</keyword>
<feature type="transmembrane region" description="Helical" evidence="1">
    <location>
        <begin position="103"/>
        <end position="125"/>
    </location>
</feature>
<protein>
    <submittedName>
        <fullName evidence="2">Uncharacterized protein</fullName>
    </submittedName>
</protein>
<evidence type="ECO:0000313" key="2">
    <source>
        <dbReference type="EMBL" id="PZR11834.1"/>
    </source>
</evidence>
<accession>A0A2W5V7N8</accession>
<feature type="transmembrane region" description="Helical" evidence="1">
    <location>
        <begin position="49"/>
        <end position="66"/>
    </location>
</feature>
<sequence length="179" mass="18231">MGSIDLTKLEHDARGRYERSRVRLAIACGLPVLLVVAAALLFARHASSVALFGGALFVTGVVLLWRGQAAGRAFWPGVVSGLLPLVLSLVANQTHGCASGHCASWCVPACAAGGVGAGLFIAALATRWKVGASFWVGASLMAVLTGSMGCSCVGASGVFALIIGHAAGVSTLFIRRLRG</sequence>
<reference evidence="2 3" key="1">
    <citation type="submission" date="2017-08" db="EMBL/GenBank/DDBJ databases">
        <title>Infants hospitalized years apart are colonized by the same room-sourced microbial strains.</title>
        <authorList>
            <person name="Brooks B."/>
            <person name="Olm M.R."/>
            <person name="Firek B.A."/>
            <person name="Baker R."/>
            <person name="Thomas B.C."/>
            <person name="Morowitz M.J."/>
            <person name="Banfield J.F."/>
        </authorList>
    </citation>
    <scope>NUCLEOTIDE SEQUENCE [LARGE SCALE GENOMIC DNA]</scope>
    <source>
        <strain evidence="2">S2_003_000_R2_14</strain>
    </source>
</reference>
<gene>
    <name evidence="2" type="ORF">DI536_15975</name>
</gene>